<evidence type="ECO:0000313" key="2">
    <source>
        <dbReference type="EMBL" id="KAG2434364.1"/>
    </source>
</evidence>
<feature type="region of interest" description="Disordered" evidence="1">
    <location>
        <begin position="1"/>
        <end position="24"/>
    </location>
</feature>
<keyword evidence="3" id="KW-1185">Reference proteome</keyword>
<feature type="compositionally biased region" description="Polar residues" evidence="1">
    <location>
        <begin position="49"/>
        <end position="62"/>
    </location>
</feature>
<gene>
    <name evidence="2" type="ORF">HYH02_012379</name>
</gene>
<organism evidence="2 3">
    <name type="scientific">Chlamydomonas schloesseri</name>
    <dbReference type="NCBI Taxonomy" id="2026947"/>
    <lineage>
        <taxon>Eukaryota</taxon>
        <taxon>Viridiplantae</taxon>
        <taxon>Chlorophyta</taxon>
        <taxon>core chlorophytes</taxon>
        <taxon>Chlorophyceae</taxon>
        <taxon>CS clade</taxon>
        <taxon>Chlamydomonadales</taxon>
        <taxon>Chlamydomonadaceae</taxon>
        <taxon>Chlamydomonas</taxon>
    </lineage>
</organism>
<evidence type="ECO:0000256" key="1">
    <source>
        <dbReference type="SAM" id="MobiDB-lite"/>
    </source>
</evidence>
<feature type="region of interest" description="Disordered" evidence="1">
    <location>
        <begin position="36"/>
        <end position="66"/>
    </location>
</feature>
<accession>A0A835SW89</accession>
<evidence type="ECO:0000313" key="3">
    <source>
        <dbReference type="Proteomes" id="UP000613740"/>
    </source>
</evidence>
<comment type="caution">
    <text evidence="2">The sequence shown here is derived from an EMBL/GenBank/DDBJ whole genome shotgun (WGS) entry which is preliminary data.</text>
</comment>
<protein>
    <submittedName>
        <fullName evidence="2">Uncharacterized protein</fullName>
    </submittedName>
</protein>
<dbReference type="EMBL" id="JAEHOD010000058">
    <property type="protein sequence ID" value="KAG2434364.1"/>
    <property type="molecule type" value="Genomic_DNA"/>
</dbReference>
<dbReference type="OrthoDB" id="526296at2759"/>
<sequence length="128" mass="13981">MSSSGLLLQRRSVTAANAKRSSGRQTRLNVVAFGGQQGAAPEHAARGRTTPQAQSFATSTMPGPQGAELGNWLRQLDLFFNKSRDTRSLSEISDFNLSEEDHDDDHASHMYVSHLAARMAMEPLPGRE</sequence>
<dbReference type="Proteomes" id="UP000613740">
    <property type="component" value="Unassembled WGS sequence"/>
</dbReference>
<dbReference type="AlphaFoldDB" id="A0A835SW89"/>
<reference evidence="2" key="1">
    <citation type="journal article" date="2020" name="bioRxiv">
        <title>Comparative genomics of Chlamydomonas.</title>
        <authorList>
            <person name="Craig R.J."/>
            <person name="Hasan A.R."/>
            <person name="Ness R.W."/>
            <person name="Keightley P.D."/>
        </authorList>
    </citation>
    <scope>NUCLEOTIDE SEQUENCE</scope>
    <source>
        <strain evidence="2">CCAP 11/173</strain>
    </source>
</reference>
<proteinExistence type="predicted"/>
<name>A0A835SW89_9CHLO</name>